<feature type="non-terminal residue" evidence="1">
    <location>
        <position position="1"/>
    </location>
</feature>
<gene>
    <name evidence="1" type="ORF">HPB47_009996</name>
</gene>
<name>A0AC60P0D7_IXOPE</name>
<proteinExistence type="predicted"/>
<dbReference type="Proteomes" id="UP000805193">
    <property type="component" value="Unassembled WGS sequence"/>
</dbReference>
<evidence type="ECO:0000313" key="1">
    <source>
        <dbReference type="EMBL" id="KAG0412849.1"/>
    </source>
</evidence>
<feature type="non-terminal residue" evidence="1">
    <location>
        <position position="341"/>
    </location>
</feature>
<evidence type="ECO:0000313" key="2">
    <source>
        <dbReference type="Proteomes" id="UP000805193"/>
    </source>
</evidence>
<keyword evidence="2" id="KW-1185">Reference proteome</keyword>
<reference evidence="1 2" key="1">
    <citation type="journal article" date="2020" name="Cell">
        <title>Large-Scale Comparative Analyses of Tick Genomes Elucidate Their Genetic Diversity and Vector Capacities.</title>
        <authorList>
            <consortium name="Tick Genome and Microbiome Consortium (TIGMIC)"/>
            <person name="Jia N."/>
            <person name="Wang J."/>
            <person name="Shi W."/>
            <person name="Du L."/>
            <person name="Sun Y."/>
            <person name="Zhan W."/>
            <person name="Jiang J.F."/>
            <person name="Wang Q."/>
            <person name="Zhang B."/>
            <person name="Ji P."/>
            <person name="Bell-Sakyi L."/>
            <person name="Cui X.M."/>
            <person name="Yuan T.T."/>
            <person name="Jiang B.G."/>
            <person name="Yang W.F."/>
            <person name="Lam T.T."/>
            <person name="Chang Q.C."/>
            <person name="Ding S.J."/>
            <person name="Wang X.J."/>
            <person name="Zhu J.G."/>
            <person name="Ruan X.D."/>
            <person name="Zhao L."/>
            <person name="Wei J.T."/>
            <person name="Ye R.Z."/>
            <person name="Que T.C."/>
            <person name="Du C.H."/>
            <person name="Zhou Y.H."/>
            <person name="Cheng J.X."/>
            <person name="Dai P.F."/>
            <person name="Guo W.B."/>
            <person name="Han X.H."/>
            <person name="Huang E.J."/>
            <person name="Li L.F."/>
            <person name="Wei W."/>
            <person name="Gao Y.C."/>
            <person name="Liu J.Z."/>
            <person name="Shao H.Z."/>
            <person name="Wang X."/>
            <person name="Wang C.C."/>
            <person name="Yang T.C."/>
            <person name="Huo Q.B."/>
            <person name="Li W."/>
            <person name="Chen H.Y."/>
            <person name="Chen S.E."/>
            <person name="Zhou L.G."/>
            <person name="Ni X.B."/>
            <person name="Tian J.H."/>
            <person name="Sheng Y."/>
            <person name="Liu T."/>
            <person name="Pan Y.S."/>
            <person name="Xia L.Y."/>
            <person name="Li J."/>
            <person name="Zhao F."/>
            <person name="Cao W.C."/>
        </authorList>
    </citation>
    <scope>NUCLEOTIDE SEQUENCE [LARGE SCALE GENOMIC DNA]</scope>
    <source>
        <strain evidence="1">Iper-2018</strain>
    </source>
</reference>
<organism evidence="1 2">
    <name type="scientific">Ixodes persulcatus</name>
    <name type="common">Taiga tick</name>
    <dbReference type="NCBI Taxonomy" id="34615"/>
    <lineage>
        <taxon>Eukaryota</taxon>
        <taxon>Metazoa</taxon>
        <taxon>Ecdysozoa</taxon>
        <taxon>Arthropoda</taxon>
        <taxon>Chelicerata</taxon>
        <taxon>Arachnida</taxon>
        <taxon>Acari</taxon>
        <taxon>Parasitiformes</taxon>
        <taxon>Ixodida</taxon>
        <taxon>Ixodoidea</taxon>
        <taxon>Ixodidae</taxon>
        <taxon>Ixodinae</taxon>
        <taxon>Ixodes</taxon>
    </lineage>
</organism>
<sequence length="341" mass="37495">VRPSGTERARASGGEEERQGRRAGGEAHSALVLACSERPGCCLPAVGGRAVDKWPRRSAVGEFRLLAASAVVSSSVRAAVIPSAAGVSRVGACALRARRAPGPWMRCWPGAGPLPSSRSAKQPPPACGGGRPCAGREGWSPRLRDQEQRSAVGLCLYATASSDQWALWCTFMFTSKRCKLVKRLWEERARLVGCDEYEAVCALEECAHRKAVEATLKRMREPQLELMLLAVRSRGRSGRACVPLAVADASEAPHVLCCRLWRWPQLRHHWELRRMPWCGASPLSVCCNPYHWSIVQRPESPPPPYSRFPQESYTQQDRAPSEPPPGSTTIDSDSSWAHQKR</sequence>
<accession>A0AC60P0D7</accession>
<protein>
    <submittedName>
        <fullName evidence="1">Uncharacterized protein</fullName>
    </submittedName>
</protein>
<dbReference type="EMBL" id="JABSTQ010011317">
    <property type="protein sequence ID" value="KAG0412849.1"/>
    <property type="molecule type" value="Genomic_DNA"/>
</dbReference>
<comment type="caution">
    <text evidence="1">The sequence shown here is derived from an EMBL/GenBank/DDBJ whole genome shotgun (WGS) entry which is preliminary data.</text>
</comment>